<sequence length="177" mass="18954">MQFSVKTTLPMLLATFFSLTQGLPTAIESRASASTQQLADAQNQWRADTSKVSQFLSAVPTLHGSQLEAAAQVALAAENDELLHKKVLDDTFSSDKRIMDANDVLVNQGTFQSVVDALGKFANSGATMSSSEISTLLQNTNAVRCGQVLPAIDTYFHVTGEKLNNGGFLIATRPTNC</sequence>
<feature type="chain" id="PRO_5021879765" evidence="1">
    <location>
        <begin position="23"/>
        <end position="177"/>
    </location>
</feature>
<dbReference type="EMBL" id="VFLP01000069">
    <property type="protein sequence ID" value="TRX89359.1"/>
    <property type="molecule type" value="Genomic_DNA"/>
</dbReference>
<protein>
    <submittedName>
        <fullName evidence="2">Uncharacterized protein</fullName>
    </submittedName>
</protein>
<comment type="caution">
    <text evidence="2">The sequence shown here is derived from an EMBL/GenBank/DDBJ whole genome shotgun (WGS) entry which is preliminary data.</text>
</comment>
<evidence type="ECO:0000256" key="1">
    <source>
        <dbReference type="SAM" id="SignalP"/>
    </source>
</evidence>
<dbReference type="STRING" id="2512241.A0A553HN28"/>
<accession>A0A553HN28</accession>
<gene>
    <name evidence="2" type="ORF">FHL15_009796</name>
</gene>
<dbReference type="OrthoDB" id="2117996at2759"/>
<reference evidence="3" key="1">
    <citation type="submission" date="2019-06" db="EMBL/GenBank/DDBJ databases">
        <title>Draft genome sequence of the griseofulvin-producing fungus Xylaria cubensis strain G536.</title>
        <authorList>
            <person name="Mead M.E."/>
            <person name="Raja H.A."/>
            <person name="Steenwyk J.L."/>
            <person name="Knowles S.L."/>
            <person name="Oberlies N.H."/>
            <person name="Rokas A."/>
        </authorList>
    </citation>
    <scope>NUCLEOTIDE SEQUENCE [LARGE SCALE GENOMIC DNA]</scope>
    <source>
        <strain evidence="3">G536</strain>
    </source>
</reference>
<feature type="signal peptide" evidence="1">
    <location>
        <begin position="1"/>
        <end position="22"/>
    </location>
</feature>
<proteinExistence type="predicted"/>
<keyword evidence="1" id="KW-0732">Signal</keyword>
<keyword evidence="3" id="KW-1185">Reference proteome</keyword>
<evidence type="ECO:0000313" key="3">
    <source>
        <dbReference type="Proteomes" id="UP000319160"/>
    </source>
</evidence>
<evidence type="ECO:0000313" key="2">
    <source>
        <dbReference type="EMBL" id="TRX89359.1"/>
    </source>
</evidence>
<dbReference type="Proteomes" id="UP000319160">
    <property type="component" value="Unassembled WGS sequence"/>
</dbReference>
<organism evidence="2 3">
    <name type="scientific">Xylaria flabelliformis</name>
    <dbReference type="NCBI Taxonomy" id="2512241"/>
    <lineage>
        <taxon>Eukaryota</taxon>
        <taxon>Fungi</taxon>
        <taxon>Dikarya</taxon>
        <taxon>Ascomycota</taxon>
        <taxon>Pezizomycotina</taxon>
        <taxon>Sordariomycetes</taxon>
        <taxon>Xylariomycetidae</taxon>
        <taxon>Xylariales</taxon>
        <taxon>Xylariaceae</taxon>
        <taxon>Xylaria</taxon>
    </lineage>
</organism>
<name>A0A553HN28_9PEZI</name>
<dbReference type="AlphaFoldDB" id="A0A553HN28"/>